<dbReference type="PANTHER" id="PTHR47969:SF15">
    <property type="entry name" value="CHROMOSOME-ASSOCIATED KINESIN KIF4A-RELATED"/>
    <property type="match status" value="1"/>
</dbReference>
<dbReference type="FunFam" id="3.40.850.10:FF:000019">
    <property type="entry name" value="Kinesin-like protein KIN-5D"/>
    <property type="match status" value="1"/>
</dbReference>
<evidence type="ECO:0000256" key="5">
    <source>
        <dbReference type="ARBA" id="ARBA00022840"/>
    </source>
</evidence>
<dbReference type="InterPro" id="IPR025476">
    <property type="entry name" value="Helitron_helicase-like"/>
</dbReference>
<dbReference type="Pfam" id="PF20209">
    <property type="entry name" value="DUF6570"/>
    <property type="match status" value="1"/>
</dbReference>
<evidence type="ECO:0000256" key="12">
    <source>
        <dbReference type="SAM" id="MobiDB-lite"/>
    </source>
</evidence>
<feature type="binding site" evidence="10">
    <location>
        <begin position="1271"/>
        <end position="1278"/>
    </location>
    <ligand>
        <name>ATP</name>
        <dbReference type="ChEBI" id="CHEBI:30616"/>
    </ligand>
</feature>
<keyword evidence="15" id="KW-1185">Reference proteome</keyword>
<dbReference type="SMART" id="SM00129">
    <property type="entry name" value="KISc"/>
    <property type="match status" value="1"/>
</dbReference>
<dbReference type="InterPro" id="IPR001752">
    <property type="entry name" value="Kinesin_motor_dom"/>
</dbReference>
<dbReference type="GO" id="GO:0005875">
    <property type="term" value="C:microtubule associated complex"/>
    <property type="evidence" value="ECO:0007669"/>
    <property type="project" value="TreeGrafter"/>
</dbReference>
<evidence type="ECO:0000256" key="11">
    <source>
        <dbReference type="SAM" id="Coils"/>
    </source>
</evidence>
<keyword evidence="2" id="KW-0963">Cytoplasm</keyword>
<dbReference type="InterPro" id="IPR019821">
    <property type="entry name" value="Kinesin_motor_CS"/>
</dbReference>
<comment type="subcellular location">
    <subcellularLocation>
        <location evidence="1">Cytoplasm</location>
        <location evidence="1">Cytoskeleton</location>
    </subcellularLocation>
</comment>
<dbReference type="GO" id="GO:0005524">
    <property type="term" value="F:ATP binding"/>
    <property type="evidence" value="ECO:0007669"/>
    <property type="project" value="UniProtKB-UniRule"/>
</dbReference>
<feature type="region of interest" description="Disordered" evidence="12">
    <location>
        <begin position="1"/>
        <end position="50"/>
    </location>
</feature>
<accession>A0A8I6SRA7</accession>
<dbReference type="InterPro" id="IPR027417">
    <property type="entry name" value="P-loop_NTPase"/>
</dbReference>
<dbReference type="GO" id="GO:0007052">
    <property type="term" value="P:mitotic spindle organization"/>
    <property type="evidence" value="ECO:0007669"/>
    <property type="project" value="TreeGrafter"/>
</dbReference>
<evidence type="ECO:0000256" key="1">
    <source>
        <dbReference type="ARBA" id="ARBA00004245"/>
    </source>
</evidence>
<dbReference type="SUPFAM" id="SSF52540">
    <property type="entry name" value="P-loop containing nucleoside triphosphate hydrolases"/>
    <property type="match status" value="1"/>
</dbReference>
<keyword evidence="6 11" id="KW-0175">Coiled coil</keyword>
<dbReference type="InterPro" id="IPR027640">
    <property type="entry name" value="Kinesin-like_fam"/>
</dbReference>
<dbReference type="CDD" id="cd01372">
    <property type="entry name" value="KISc_KIF4"/>
    <property type="match status" value="1"/>
</dbReference>
<evidence type="ECO:0000256" key="9">
    <source>
        <dbReference type="ARBA" id="ARBA00034704"/>
    </source>
</evidence>
<keyword evidence="8" id="KW-0206">Cytoskeleton</keyword>
<dbReference type="Gene3D" id="3.40.850.10">
    <property type="entry name" value="Kinesin motor domain"/>
    <property type="match status" value="1"/>
</dbReference>
<dbReference type="Proteomes" id="UP000494040">
    <property type="component" value="Unassembled WGS sequence"/>
</dbReference>
<evidence type="ECO:0000313" key="15">
    <source>
        <dbReference type="Proteomes" id="UP000494040"/>
    </source>
</evidence>
<dbReference type="InterPro" id="IPR036961">
    <property type="entry name" value="Kinesin_motor_dom_sf"/>
</dbReference>
<evidence type="ECO:0000256" key="7">
    <source>
        <dbReference type="ARBA" id="ARBA00023175"/>
    </source>
</evidence>
<feature type="coiled-coil region" evidence="11">
    <location>
        <begin position="2096"/>
        <end position="2123"/>
    </location>
</feature>
<evidence type="ECO:0000256" key="10">
    <source>
        <dbReference type="PROSITE-ProRule" id="PRU00283"/>
    </source>
</evidence>
<evidence type="ECO:0000259" key="13">
    <source>
        <dbReference type="PROSITE" id="PS50067"/>
    </source>
</evidence>
<dbReference type="Pfam" id="PF00225">
    <property type="entry name" value="Kinesin"/>
    <property type="match status" value="1"/>
</dbReference>
<dbReference type="PROSITE" id="PS50067">
    <property type="entry name" value="KINESIN_MOTOR_2"/>
    <property type="match status" value="1"/>
</dbReference>
<dbReference type="KEGG" id="clec:106661425"/>
<organism evidence="14 15">
    <name type="scientific">Cimex lectularius</name>
    <name type="common">Bed bug</name>
    <name type="synonym">Acanthia lectularia</name>
    <dbReference type="NCBI Taxonomy" id="79782"/>
    <lineage>
        <taxon>Eukaryota</taxon>
        <taxon>Metazoa</taxon>
        <taxon>Ecdysozoa</taxon>
        <taxon>Arthropoda</taxon>
        <taxon>Hexapoda</taxon>
        <taxon>Insecta</taxon>
        <taxon>Pterygota</taxon>
        <taxon>Neoptera</taxon>
        <taxon>Paraneoptera</taxon>
        <taxon>Hemiptera</taxon>
        <taxon>Heteroptera</taxon>
        <taxon>Panheteroptera</taxon>
        <taxon>Cimicomorpha</taxon>
        <taxon>Cimicidae</taxon>
        <taxon>Cimex</taxon>
    </lineage>
</organism>
<dbReference type="Pfam" id="PF25764">
    <property type="entry name" value="KIF21A_4th"/>
    <property type="match status" value="1"/>
</dbReference>
<dbReference type="Pfam" id="PF14214">
    <property type="entry name" value="Helitron_like_N"/>
    <property type="match status" value="1"/>
</dbReference>
<evidence type="ECO:0000256" key="2">
    <source>
        <dbReference type="ARBA" id="ARBA00022490"/>
    </source>
</evidence>
<dbReference type="PRINTS" id="PR00380">
    <property type="entry name" value="KINESINHEAVY"/>
</dbReference>
<dbReference type="GO" id="GO:0003777">
    <property type="term" value="F:microtubule motor activity"/>
    <property type="evidence" value="ECO:0007669"/>
    <property type="project" value="InterPro"/>
</dbReference>
<sequence length="2290" mass="265845">MDEKNQIDDDKLKRKRELTNARVAKYRKKKQLESQLLNSSMQDDPSEEVRNRRIQEKIAERKKAMAKERSRRYREKKRLNALKSVHHVVHDSQIPGPSHANTSLVCRYQENTIHDSQIAEASTKIPLVTCENRNTTIHTSQIAGTSTNMNIPLIIRDDSKNLIRIGENLSTPLNEANEALNVNDNLAPLQVQVCASPTPDVQFNRSSATYSTYAKHSSAHIQFHKQFIQNEFGYACGICDRLWFKEDLKTLDDDSVEFIRTFLPDVDEHSITVCSTCRTSIQKQSIPKMAVHNGFEYPTIPENLQNCPLDLVSERLISPRIPFMQIRRLRHVHGQYGIYGQIINVPMEVNTMVNKLPRNINDDHCIYVHIKRKKIHKSSFLHGLINKRIIKAWLKYLVNTPLYRTYNITIDEQFFDNKHDEELPLDGSSGNDVKMDNNELNENDGNELEDIPIEENLLAQQQTVMWNDDLYLRIAPGENNVPISLLFDEHAEELSFPSIYLGQFRQFREGVTVTPFMMATSELRRSDRRGVTPHHLLYVAMKIMRIRVRDSLTVAFKHIGKKSNITKEEVQAENYIHNCIESNLAFLRSIPNSTWYWSERKKDLFAMIRQLGKPTVFFTISANEIGWLDLLQLLYKLKTHDHITKEEISRLHYMAKSTLINEDAVTCTIYFNKLVNVVMNILQSKTCSPFGKYRVRHYFKRIEFQHRGSPHAHILAWLDNTPKDALNEDYDKAIDLINTLISVSAAEASGNIKLQTHKHTFTCYKKITAKKPQKCRFEAPFMPCKKTMILTPMKNTEEGFINYRNRYAQIRVRLENEDFEDVDNFYNCNGITSDEDYYNIIRAGITRPKVFVKREPLEKWHNPFNPFIFNIVQSNTDFQFITEEYSCAAYVVEYVNKTNRGVSHLQRKIIETMDEHPEFDIIDITKNISLNILNHTEITSQEAAWYLLREPMSKTSVIIEYIPTVWPIERQRIRKTMKELSELDDDCTDVWKENWFDKYERRPEFLDNITLAQFVSKYTENRKKEFIERREPKIIRYRNYDMATDFNEYKREMVTLHLPFRNEEEEILAEMKFIRIYDDNEDIILQRRKEFESDIDIDKTIQICRELCREETPMDEDEIQDVANRFPEENPFQQLYNNPNSDINSDLQLATLNKLGAIAKKKENILSSADFYAAMKMANEKQRALLTHMDSVKVAVRIRPLVKSESESGCRSCIERIPNEPQISIGKASQMFTFNYVFDEFEGQSKVYNCAVKHLIENLFKGYNLTILAYGQTGSGKTYTMGTNYSGDIELGVIPRAVYDIFDTIETKTDYSYRVTCSFLELYNESLYDLLTNKPREQSVVDMREQHNGVCIPGLTEVEVHSPAEALSRLQEGSQGRVVGATAMNAQSSRSHAIFTFNIRITNKQNPKEVMTSKFHLVDLAGSERSKKTGATGDRFKEGVNINKGLMVLGNVISQLCDGTNSFINYRDSKLTRLLQDSLGGNSVTLMIACVSPADYNQDESFSTLRYADRAKKIKNKPVVNQDPQSAEISKLKKELEDMRLKFIEGGGVSYECPPSHKQLEQKLEDAQTRIKELLKTLTEYMSQSSNLLERAFMAEKLEETMKEKFSQLTHLSESINADSGDIDKNKILQDIKTKILEVQVQRLQCEKEMLSHEKLSGNNKSPFEEDELNTPIRHEHILYQAKINKEIYQITKNLVWKEELMAKLSENVNGLGVIEGISQKEVDDLKKQVESLQSEKEELLSQINKAAVNSANNASKVAEQRRKRLHELEQQKTTLLKKISEQEKIIKMKQNSDEKMKALQADIMSMKQLKVKLIQQMKSENEKFRTWKVEKDREMCLLRSQNVKRQNQLKKMEQQHSLQQNVLKRKLEAAAAANKRIMAVLDRQKQAKMRKLKGPASERIKEKMQEELELLESEYQAQRSLDSLIQDRASLSKELTIVKESLQDNSISQEEKEKLARDMKQIEEGIANRSAEISDLQQKLLDIHHEDRPKGNWDMLQSMGDAKFAVSYLFNLVSEKIKENLNTAQSVSELKEQQHEYVNQLDLYSQKMEIIAANHKVELENLEKECEEKVYILLKRIQEPNLNESEEMVQYKNIKYEELEKIGMLRNRIKELEEEVDTLNKALVVCKPPSTHMEAFENFLEQKDTTFTASKAGQGTRNSKKKTQTFTFELADEERLRTFDDSVEIENDDPNNDPDWVHTPLYKRLQSLKASKRRCNSKNKTNPQCSCQEECSPKSCPCKQDDLDCNENCSCESACKLQEKSNLEVSSTKKQRLMEPLTSIRARRDDYFL</sequence>
<feature type="coiled-coil region" evidence="11">
    <location>
        <begin position="1716"/>
        <end position="1817"/>
    </location>
</feature>
<dbReference type="GO" id="GO:0007018">
    <property type="term" value="P:microtubule-based movement"/>
    <property type="evidence" value="ECO:0007669"/>
    <property type="project" value="InterPro"/>
</dbReference>
<evidence type="ECO:0000313" key="14">
    <source>
        <dbReference type="EnsemblMetazoa" id="XP_024085466.1"/>
    </source>
</evidence>
<protein>
    <recommendedName>
        <fullName evidence="13">Kinesin motor domain-containing protein</fullName>
    </recommendedName>
</protein>
<dbReference type="GeneID" id="106661425"/>
<feature type="compositionally biased region" description="Polar residues" evidence="12">
    <location>
        <begin position="33"/>
        <end position="43"/>
    </location>
</feature>
<dbReference type="GO" id="GO:0005874">
    <property type="term" value="C:microtubule"/>
    <property type="evidence" value="ECO:0007669"/>
    <property type="project" value="UniProtKB-KW"/>
</dbReference>
<evidence type="ECO:0000256" key="4">
    <source>
        <dbReference type="ARBA" id="ARBA00022741"/>
    </source>
</evidence>
<comment type="similarity">
    <text evidence="9">Belongs to the TRAFAC class myosin-kinesin ATPase superfamily. Kinesin family. KIN-5/BimC subfamily.</text>
</comment>
<evidence type="ECO:0000256" key="3">
    <source>
        <dbReference type="ARBA" id="ARBA00022701"/>
    </source>
</evidence>
<dbReference type="RefSeq" id="XP_024085466.1">
    <property type="nucleotide sequence ID" value="XM_024229698.1"/>
</dbReference>
<feature type="coiled-coil region" evidence="11">
    <location>
        <begin position="2028"/>
        <end position="2066"/>
    </location>
</feature>
<feature type="compositionally biased region" description="Basic and acidic residues" evidence="12">
    <location>
        <begin position="1"/>
        <end position="12"/>
    </location>
</feature>
<reference evidence="14" key="1">
    <citation type="submission" date="2022-01" db="UniProtKB">
        <authorList>
            <consortium name="EnsemblMetazoa"/>
        </authorList>
    </citation>
    <scope>IDENTIFICATION</scope>
</reference>
<proteinExistence type="inferred from homology"/>
<keyword evidence="5 10" id="KW-0067">ATP-binding</keyword>
<keyword evidence="3" id="KW-0493">Microtubule</keyword>
<dbReference type="PROSITE" id="PS00411">
    <property type="entry name" value="KINESIN_MOTOR_1"/>
    <property type="match status" value="1"/>
</dbReference>
<keyword evidence="4 10" id="KW-0547">Nucleotide-binding</keyword>
<dbReference type="PANTHER" id="PTHR47969">
    <property type="entry name" value="CHROMOSOME-ASSOCIATED KINESIN KIF4A-RELATED"/>
    <property type="match status" value="1"/>
</dbReference>
<keyword evidence="7 10" id="KW-0505">Motor protein</keyword>
<feature type="domain" description="Kinesin motor" evidence="13">
    <location>
        <begin position="1191"/>
        <end position="1514"/>
    </location>
</feature>
<evidence type="ECO:0000256" key="6">
    <source>
        <dbReference type="ARBA" id="ARBA00023054"/>
    </source>
</evidence>
<feature type="coiled-coil region" evidence="11">
    <location>
        <begin position="1557"/>
        <end position="1654"/>
    </location>
</feature>
<dbReference type="OrthoDB" id="6625912at2759"/>
<dbReference type="GO" id="GO:0051231">
    <property type="term" value="P:spindle elongation"/>
    <property type="evidence" value="ECO:0007669"/>
    <property type="project" value="TreeGrafter"/>
</dbReference>
<dbReference type="InterPro" id="IPR046700">
    <property type="entry name" value="DUF6570"/>
</dbReference>
<evidence type="ECO:0000256" key="8">
    <source>
        <dbReference type="ARBA" id="ARBA00023212"/>
    </source>
</evidence>
<dbReference type="EnsemblMetazoa" id="XM_024229698.1">
    <property type="protein sequence ID" value="XP_024085466.1"/>
    <property type="gene ID" value="LOC106661425"/>
</dbReference>
<dbReference type="GO" id="GO:0008017">
    <property type="term" value="F:microtubule binding"/>
    <property type="evidence" value="ECO:0007669"/>
    <property type="project" value="InterPro"/>
</dbReference>
<name>A0A8I6SRA7_CIMLE</name>